<reference evidence="3 5" key="2">
    <citation type="submission" date="2017-06" db="EMBL/GenBank/DDBJ databases">
        <authorList>
            <consortium name="Pathogen Informatics"/>
        </authorList>
    </citation>
    <scope>NUCLEOTIDE SEQUENCE [LARGE SCALE GENOMIC DNA]</scope>
    <source>
        <strain evidence="3 5">NCTC12947</strain>
    </source>
</reference>
<dbReference type="GO" id="GO:0005829">
    <property type="term" value="C:cytosol"/>
    <property type="evidence" value="ECO:0007669"/>
    <property type="project" value="TreeGrafter"/>
</dbReference>
<dbReference type="CDD" id="cd24032">
    <property type="entry name" value="ASKHA_NBD_TsaB"/>
    <property type="match status" value="1"/>
</dbReference>
<dbReference type="GO" id="GO:0002949">
    <property type="term" value="P:tRNA threonylcarbamoyladenosine modification"/>
    <property type="evidence" value="ECO:0007669"/>
    <property type="project" value="InterPro"/>
</dbReference>
<keyword evidence="4" id="KW-1185">Reference proteome</keyword>
<gene>
    <name evidence="2" type="ORF">AXF12_00900</name>
    <name evidence="3" type="ORF">SAMEA44541418_01586</name>
</gene>
<evidence type="ECO:0000313" key="4">
    <source>
        <dbReference type="Proteomes" id="UP000065822"/>
    </source>
</evidence>
<reference evidence="2 4" key="1">
    <citation type="submission" date="2016-02" db="EMBL/GenBank/DDBJ databases">
        <authorList>
            <person name="Holder M.E."/>
            <person name="Ajami N.J."/>
            <person name="Petrosino J.F."/>
        </authorList>
    </citation>
    <scope>NUCLEOTIDE SEQUENCE [LARGE SCALE GENOMIC DNA]</scope>
    <source>
        <strain evidence="2 4">CCUG 32990</strain>
    </source>
</reference>
<organism evidence="3 5">
    <name type="scientific">Capnocytophaga haemolytica</name>
    <dbReference type="NCBI Taxonomy" id="45243"/>
    <lineage>
        <taxon>Bacteria</taxon>
        <taxon>Pseudomonadati</taxon>
        <taxon>Bacteroidota</taxon>
        <taxon>Flavobacteriia</taxon>
        <taxon>Flavobacteriales</taxon>
        <taxon>Flavobacteriaceae</taxon>
        <taxon>Capnocytophaga</taxon>
    </lineage>
</organism>
<dbReference type="Pfam" id="PF00814">
    <property type="entry name" value="TsaD"/>
    <property type="match status" value="1"/>
</dbReference>
<name>A0AAX2GYU0_9FLAO</name>
<dbReference type="EMBL" id="CP014227">
    <property type="protein sequence ID" value="AMD84218.1"/>
    <property type="molecule type" value="Genomic_DNA"/>
</dbReference>
<dbReference type="InterPro" id="IPR043129">
    <property type="entry name" value="ATPase_NBD"/>
</dbReference>
<dbReference type="InterPro" id="IPR022496">
    <property type="entry name" value="T6A_TsaB"/>
</dbReference>
<evidence type="ECO:0000313" key="3">
    <source>
        <dbReference type="EMBL" id="SNV12604.1"/>
    </source>
</evidence>
<feature type="domain" description="Gcp-like" evidence="1">
    <location>
        <begin position="35"/>
        <end position="135"/>
    </location>
</feature>
<dbReference type="Proteomes" id="UP000065822">
    <property type="component" value="Chromosome"/>
</dbReference>
<dbReference type="KEGG" id="chg:AXF12_00900"/>
<dbReference type="AlphaFoldDB" id="A0AAX2GYU0"/>
<dbReference type="InterPro" id="IPR000905">
    <property type="entry name" value="Gcp-like_dom"/>
</dbReference>
<dbReference type="SUPFAM" id="SSF53067">
    <property type="entry name" value="Actin-like ATPase domain"/>
    <property type="match status" value="2"/>
</dbReference>
<dbReference type="NCBIfam" id="TIGR03725">
    <property type="entry name" value="T6A_YeaZ"/>
    <property type="match status" value="1"/>
</dbReference>
<evidence type="ECO:0000313" key="5">
    <source>
        <dbReference type="Proteomes" id="UP000215539"/>
    </source>
</evidence>
<dbReference type="EMBL" id="LT906449">
    <property type="protein sequence ID" value="SNV12604.1"/>
    <property type="molecule type" value="Genomic_DNA"/>
</dbReference>
<evidence type="ECO:0000259" key="1">
    <source>
        <dbReference type="Pfam" id="PF00814"/>
    </source>
</evidence>
<dbReference type="Proteomes" id="UP000215539">
    <property type="component" value="Chromosome 1"/>
</dbReference>
<protein>
    <submittedName>
        <fullName evidence="3">UGMP family protein</fullName>
    </submittedName>
    <submittedName>
        <fullName evidence="2">tRNA threonylcarbamoyladenosine biosynthesis protein TsaB</fullName>
    </submittedName>
</protein>
<proteinExistence type="predicted"/>
<dbReference type="PANTHER" id="PTHR11735:SF11">
    <property type="entry name" value="TRNA THREONYLCARBAMOYLADENOSINE BIOSYNTHESIS PROTEIN TSAB"/>
    <property type="match status" value="1"/>
</dbReference>
<dbReference type="PANTHER" id="PTHR11735">
    <property type="entry name" value="TRNA N6-ADENOSINE THREONYLCARBAMOYLTRANSFERASE"/>
    <property type="match status" value="1"/>
</dbReference>
<dbReference type="Gene3D" id="3.30.420.40">
    <property type="match status" value="2"/>
</dbReference>
<accession>A0AAX2GYU0</accession>
<evidence type="ECO:0000313" key="2">
    <source>
        <dbReference type="EMBL" id="AMD84218.1"/>
    </source>
</evidence>
<sequence>MTILYIETSGVNCSVAVSRGEELLAEQSENTGKFTHSEHLHTFIEEVLPQAGVSLGDLDAIAVSGGAGSYTGLRIGVATAKGLCFALGKPLIAIPTLQILASQVQGRCIIPMIDARRMEVYSAVLNDRYEFVSPSEAKILDADSYSEYLNEGKVIFLGDGAKKFSAICTHPNAVFVENAFPQARDMVRFATERYQRGDFADVAYFEPQYLK</sequence>
<dbReference type="RefSeq" id="WP_066427763.1">
    <property type="nucleotide sequence ID" value="NZ_CP014227.1"/>
</dbReference>